<feature type="transmembrane region" description="Helical" evidence="7">
    <location>
        <begin position="107"/>
        <end position="126"/>
    </location>
</feature>
<evidence type="ECO:0000256" key="4">
    <source>
        <dbReference type="ARBA" id="ARBA00022692"/>
    </source>
</evidence>
<sequence length="145" mass="15852">MEKLSYLILRGMSSLIFIMAGLNHLIHGEQAAKKLEQAELGYLATWMAPVETLILLSGIGLILGGILFLIGFKTKISSLVLLLILIPITLTIQVSDAGTNGPLFKNIALMGVLIFFIMNGAVSYGLDQLIHNKTQMKNSLKRKDI</sequence>
<feature type="transmembrane region" description="Helical" evidence="7">
    <location>
        <begin position="76"/>
        <end position="95"/>
    </location>
</feature>
<evidence type="ECO:0000256" key="6">
    <source>
        <dbReference type="ARBA" id="ARBA00023136"/>
    </source>
</evidence>
<evidence type="ECO:0000256" key="5">
    <source>
        <dbReference type="ARBA" id="ARBA00022989"/>
    </source>
</evidence>
<dbReference type="InterPro" id="IPR051907">
    <property type="entry name" value="DoxX-like_oxidoreductase"/>
</dbReference>
<accession>A0A1H3NH90</accession>
<comment type="subcellular location">
    <subcellularLocation>
        <location evidence="1">Cell membrane</location>
        <topology evidence="1">Multi-pass membrane protein</topology>
    </subcellularLocation>
</comment>
<evidence type="ECO:0000256" key="7">
    <source>
        <dbReference type="SAM" id="Phobius"/>
    </source>
</evidence>
<dbReference type="PANTHER" id="PTHR33452:SF1">
    <property type="entry name" value="INNER MEMBRANE PROTEIN YPHA-RELATED"/>
    <property type="match status" value="1"/>
</dbReference>
<evidence type="ECO:0000256" key="1">
    <source>
        <dbReference type="ARBA" id="ARBA00004651"/>
    </source>
</evidence>
<dbReference type="EMBL" id="FNQC01000003">
    <property type="protein sequence ID" value="SDY88252.1"/>
    <property type="molecule type" value="Genomic_DNA"/>
</dbReference>
<feature type="transmembrane region" description="Helical" evidence="7">
    <location>
        <begin position="7"/>
        <end position="26"/>
    </location>
</feature>
<reference evidence="8 9" key="1">
    <citation type="submission" date="2016-10" db="EMBL/GenBank/DDBJ databases">
        <authorList>
            <person name="Varghese N."/>
            <person name="Submissions S."/>
        </authorList>
    </citation>
    <scope>NUCLEOTIDE SEQUENCE [LARGE SCALE GENOMIC DNA]</scope>
    <source>
        <strain evidence="8 9">DSM 17997</strain>
    </source>
</reference>
<keyword evidence="4 7" id="KW-0812">Transmembrane</keyword>
<dbReference type="PANTHER" id="PTHR33452">
    <property type="entry name" value="OXIDOREDUCTASE CATD-RELATED"/>
    <property type="match status" value="1"/>
</dbReference>
<evidence type="ECO:0000313" key="8">
    <source>
        <dbReference type="EMBL" id="SDY88252.1"/>
    </source>
</evidence>
<protein>
    <submittedName>
        <fullName evidence="8">Oxidoreductase</fullName>
    </submittedName>
</protein>
<organism evidence="8 9">
    <name type="scientific">Rhodonellum ikkaensis</name>
    <dbReference type="NCBI Taxonomy" id="336829"/>
    <lineage>
        <taxon>Bacteria</taxon>
        <taxon>Pseudomonadati</taxon>
        <taxon>Bacteroidota</taxon>
        <taxon>Cytophagia</taxon>
        <taxon>Cytophagales</taxon>
        <taxon>Cytophagaceae</taxon>
        <taxon>Rhodonellum</taxon>
    </lineage>
</organism>
<evidence type="ECO:0000256" key="3">
    <source>
        <dbReference type="ARBA" id="ARBA00022475"/>
    </source>
</evidence>
<keyword evidence="6 7" id="KW-0472">Membrane</keyword>
<evidence type="ECO:0000313" key="9">
    <source>
        <dbReference type="Proteomes" id="UP000199663"/>
    </source>
</evidence>
<keyword evidence="5 7" id="KW-1133">Transmembrane helix</keyword>
<gene>
    <name evidence="8" type="ORF">SAMN05444412_103257</name>
</gene>
<dbReference type="Proteomes" id="UP000199663">
    <property type="component" value="Unassembled WGS sequence"/>
</dbReference>
<comment type="caution">
    <text evidence="8">The sequence shown here is derived from an EMBL/GenBank/DDBJ whole genome shotgun (WGS) entry which is preliminary data.</text>
</comment>
<dbReference type="Pfam" id="PF07681">
    <property type="entry name" value="DoxX"/>
    <property type="match status" value="1"/>
</dbReference>
<proteinExistence type="inferred from homology"/>
<evidence type="ECO:0000256" key="2">
    <source>
        <dbReference type="ARBA" id="ARBA00006679"/>
    </source>
</evidence>
<name>A0A1H3NH90_9BACT</name>
<dbReference type="InterPro" id="IPR032808">
    <property type="entry name" value="DoxX"/>
</dbReference>
<keyword evidence="3" id="KW-1003">Cell membrane</keyword>
<comment type="similarity">
    <text evidence="2">Belongs to the DoxX family.</text>
</comment>
<keyword evidence="9" id="KW-1185">Reference proteome</keyword>
<feature type="transmembrane region" description="Helical" evidence="7">
    <location>
        <begin position="46"/>
        <end position="69"/>
    </location>
</feature>